<organism evidence="3 4">
    <name type="scientific">Biomphalaria pfeifferi</name>
    <name type="common">Bloodfluke planorb</name>
    <name type="synonym">Freshwater snail</name>
    <dbReference type="NCBI Taxonomy" id="112525"/>
    <lineage>
        <taxon>Eukaryota</taxon>
        <taxon>Metazoa</taxon>
        <taxon>Spiralia</taxon>
        <taxon>Lophotrochozoa</taxon>
        <taxon>Mollusca</taxon>
        <taxon>Gastropoda</taxon>
        <taxon>Heterobranchia</taxon>
        <taxon>Euthyneura</taxon>
        <taxon>Panpulmonata</taxon>
        <taxon>Hygrophila</taxon>
        <taxon>Lymnaeoidea</taxon>
        <taxon>Planorbidae</taxon>
        <taxon>Biomphalaria</taxon>
    </lineage>
</organism>
<dbReference type="PANTHER" id="PTHR35076">
    <property type="entry name" value="TUBULIN EPSILON AND DELTA COMPLEX PROTEIN 1"/>
    <property type="match status" value="1"/>
</dbReference>
<protein>
    <submittedName>
        <fullName evidence="3">Tubulin epsilon and delta complex protein 1 isoform X1</fullName>
    </submittedName>
</protein>
<evidence type="ECO:0000313" key="4">
    <source>
        <dbReference type="Proteomes" id="UP001233172"/>
    </source>
</evidence>
<proteinExistence type="predicted"/>
<dbReference type="Proteomes" id="UP001233172">
    <property type="component" value="Unassembled WGS sequence"/>
</dbReference>
<dbReference type="EMBL" id="JASAOG010000164">
    <property type="protein sequence ID" value="KAK0046518.1"/>
    <property type="molecule type" value="Genomic_DNA"/>
</dbReference>
<keyword evidence="4" id="KW-1185">Reference proteome</keyword>
<name>A0AAD8F0U5_BIOPF</name>
<gene>
    <name evidence="3" type="ORF">Bpfe_024036</name>
</gene>
<sequence>MWKLLFDLITFCKSEDNKITPQNAKDEVVYVKTELQKFGYLSCRLSVLPPDMSSGSRELLLALGWLLHQQKVFDKIMSRRSDPLHQPLRNFVKLNVDSPEPLNTNPLGDAIFKLPPRDAIQQQLMLCNKLHLACRRLHSFSQELRCLTHKIHQYTQGVSLQTELNHLTPLEVYLLRHPESLKQMMFELEKDNLELENLVSWKATEHVFWEWMQSVLNLHIQESAAIDKKISRTEEVHLPLPTNIAKEIVSIRSSLREFILHHESEIERLDQLLLDKKITPSEIHVLASQVDSELTQLAGRLRHCGRGWDFTSDDMSSSDGTVTFIEPSSAVLSNGFSKKSRPKFTPQSEKGIKAVKLESLQQEVTKERQLLEQRIKQSETRLKQLQLDNLAKLQTCLVTDPNIICIQPRGLKQLLNK</sequence>
<dbReference type="PANTHER" id="PTHR35076:SF1">
    <property type="entry name" value="TUBULIN EPSILON AND DELTA COMPLEX PROTEIN 1"/>
    <property type="match status" value="1"/>
</dbReference>
<evidence type="ECO:0000313" key="3">
    <source>
        <dbReference type="EMBL" id="KAK0046518.1"/>
    </source>
</evidence>
<comment type="caution">
    <text evidence="3">The sequence shown here is derived from an EMBL/GenBank/DDBJ whole genome shotgun (WGS) entry which is preliminary data.</text>
</comment>
<evidence type="ECO:0000256" key="1">
    <source>
        <dbReference type="SAM" id="Coils"/>
    </source>
</evidence>
<dbReference type="InterPro" id="IPR043535">
    <property type="entry name" value="TEDC1"/>
</dbReference>
<keyword evidence="1" id="KW-0175">Coiled coil</keyword>
<dbReference type="InterPro" id="IPR027996">
    <property type="entry name" value="TEDC1_dom"/>
</dbReference>
<reference evidence="3" key="2">
    <citation type="submission" date="2023-04" db="EMBL/GenBank/DDBJ databases">
        <authorList>
            <person name="Bu L."/>
            <person name="Lu L."/>
            <person name="Laidemitt M.R."/>
            <person name="Zhang S.M."/>
            <person name="Mutuku M."/>
            <person name="Mkoji G."/>
            <person name="Steinauer M."/>
            <person name="Loker E.S."/>
        </authorList>
    </citation>
    <scope>NUCLEOTIDE SEQUENCE</scope>
    <source>
        <strain evidence="3">KasaAsao</strain>
        <tissue evidence="3">Whole Snail</tissue>
    </source>
</reference>
<dbReference type="Pfam" id="PF14970">
    <property type="entry name" value="TEDC1"/>
    <property type="match status" value="1"/>
</dbReference>
<evidence type="ECO:0000259" key="2">
    <source>
        <dbReference type="Pfam" id="PF14970"/>
    </source>
</evidence>
<accession>A0AAD8F0U5</accession>
<dbReference type="AlphaFoldDB" id="A0AAD8F0U5"/>
<feature type="domain" description="Tubulin epsilon and delta complex protein 1" evidence="2">
    <location>
        <begin position="39"/>
        <end position="216"/>
    </location>
</feature>
<feature type="coiled-coil region" evidence="1">
    <location>
        <begin position="354"/>
        <end position="388"/>
    </location>
</feature>
<reference evidence="3" key="1">
    <citation type="journal article" date="2023" name="PLoS Negl. Trop. Dis.">
        <title>A genome sequence for Biomphalaria pfeifferi, the major vector snail for the human-infecting parasite Schistosoma mansoni.</title>
        <authorList>
            <person name="Bu L."/>
            <person name="Lu L."/>
            <person name="Laidemitt M.R."/>
            <person name="Zhang S.M."/>
            <person name="Mutuku M."/>
            <person name="Mkoji G."/>
            <person name="Steinauer M."/>
            <person name="Loker E.S."/>
        </authorList>
    </citation>
    <scope>NUCLEOTIDE SEQUENCE</scope>
    <source>
        <strain evidence="3">KasaAsao</strain>
    </source>
</reference>